<evidence type="ECO:0000256" key="6">
    <source>
        <dbReference type="SAM" id="Coils"/>
    </source>
</evidence>
<comment type="caution">
    <text evidence="8">The sequence shown here is derived from an EMBL/GenBank/DDBJ whole genome shotgun (WGS) entry which is preliminary data.</text>
</comment>
<reference evidence="8 9" key="1">
    <citation type="submission" date="2021-03" db="EMBL/GenBank/DDBJ databases">
        <title>Genomic Encyclopedia of Type Strains, Phase IV (KMG-IV): sequencing the most valuable type-strain genomes for metagenomic binning, comparative biology and taxonomic classification.</title>
        <authorList>
            <person name="Goeker M."/>
        </authorList>
    </citation>
    <scope>NUCLEOTIDE SEQUENCE [LARGE SCALE GENOMIC DNA]</scope>
    <source>
        <strain evidence="8 9">DSM 24738</strain>
    </source>
</reference>
<protein>
    <submittedName>
        <fullName evidence="8">GTPase</fullName>
    </submittedName>
</protein>
<evidence type="ECO:0000256" key="1">
    <source>
        <dbReference type="ARBA" id="ARBA00004370"/>
    </source>
</evidence>
<feature type="domain" description="Dynamin N-terminal" evidence="7">
    <location>
        <begin position="632"/>
        <end position="857"/>
    </location>
</feature>
<dbReference type="InterPro" id="IPR027094">
    <property type="entry name" value="Mitofusin_fam"/>
</dbReference>
<sequence length="1233" mass="140348">MSVETIQQKNQELADRLQKLQQKLAEQADHENALKLQELQDKWLNGEFVLAFCGHFSAGKSTMINTLMGREILPSSPIPTSANVVLIKTGESKAVAYFQDQAPRTFDYVGDLERLKEYCTDGDAVTRVEISCPNDFLVNNARLMDTPGIDSTDAAHKVATESAMHLADVVVYMMDYNHVQSEINFQFTKTLKDKGKTLFLVVNQIDKHFEMELDFSAFQQSVEDAFKSWGVEADGIFYTTLKYPNHPHNQLEALHDRLYTLFCNKDQLLQDSVIRSAEDVIELHDKYMKSRNQSNREQLLRKVGAVAEETAENNHQKWQQEVYRLQKAPEIMREQVLKKLQEILANANLTPFQIRELAQAYMESCQPGFKVGFLFTAAAKTKQAQEERLNAFQEVLQEQVKAHLRWHILDLFSQAEKEYSLKLDDDFRKQLEGMEVEITSELLSSVLKKGAQVTGEAVLNYTHDLAAEVKQRYRRLATEFIDQFVVILQTQIHEELEKAKAEEEAAANLWASWDKLKKLEQEEQTYISSLEEMLVSIDPAPTKEEQTAFSSRKWPGKSIAPLVKKGEMATLALQQEKKALTPFKVDYKAKLGSAAGKLKQAADVIEDLRGQALAAKNMRQRAERLEQNLFTVALFGAFSAGKSSFANAMMGEMILPVSPNPTTATINKILPPTEKYPHGSVRVKVKSKNDMEKDVLQSLSIFGFQAKTLEEAVEKSEQIRIDQMLPSAKPHYSFLRAVKKGLADMSAQFGEELLVGMDVFKDLVAKEEKACFVEWIDLYYSCPLTDQGVSLVDTPGADSINARHTGVAFDYIKNADAILFVTYYNHAFSHADREFLQQLGRVKDTMEMDKMFFIVNAADLAKSGEELENVVQHVKENLVANGIRQPRLYPVSSQTALLARMLAKEPLSASAEQIYRERTGSENTLMKPEDALVYAGFQAFEEDFIQFTFEELTEVAYQSALGEIKRSEAALQSFIQAAQEGEESRRNKRNLLLDQKREDQERVLFGSAAANHSKLEKEAEELVYYVKQRLQFKLGELFSLSFNPAVLNEEAIQGNKKLVEQCFDEFVRHLVFTLEQEMRATSLRMEKFINHLLEGTWDDKKKALSAEILIDYVYQKLNVPELPVKLPYEKTSTKGVLAKFKSPKQFFEQGGREQMRTSLEEWMQQPVSNYLGEVTAILRNFYGEAYNRLALDCENQLKDLMEEYYAGMLYALEEAVDIPSLETKKDALEQLLA</sequence>
<name>A0ABS4GV63_9BACL</name>
<keyword evidence="4" id="KW-0342">GTP-binding</keyword>
<dbReference type="EMBL" id="JAGGKT010000017">
    <property type="protein sequence ID" value="MBP1934160.1"/>
    <property type="molecule type" value="Genomic_DNA"/>
</dbReference>
<dbReference type="RefSeq" id="WP_209812163.1">
    <property type="nucleotide sequence ID" value="NZ_JAGGKT010000017.1"/>
</dbReference>
<organism evidence="8 9">
    <name type="scientific">Ammoniphilus resinae</name>
    <dbReference type="NCBI Taxonomy" id="861532"/>
    <lineage>
        <taxon>Bacteria</taxon>
        <taxon>Bacillati</taxon>
        <taxon>Bacillota</taxon>
        <taxon>Bacilli</taxon>
        <taxon>Bacillales</taxon>
        <taxon>Paenibacillaceae</taxon>
        <taxon>Aneurinibacillus group</taxon>
        <taxon>Ammoniphilus</taxon>
    </lineage>
</organism>
<evidence type="ECO:0000256" key="5">
    <source>
        <dbReference type="ARBA" id="ARBA00023136"/>
    </source>
</evidence>
<evidence type="ECO:0000259" key="7">
    <source>
        <dbReference type="Pfam" id="PF00350"/>
    </source>
</evidence>
<dbReference type="Proteomes" id="UP001519343">
    <property type="component" value="Unassembled WGS sequence"/>
</dbReference>
<dbReference type="InterPro" id="IPR027417">
    <property type="entry name" value="P-loop_NTPase"/>
</dbReference>
<evidence type="ECO:0000256" key="3">
    <source>
        <dbReference type="ARBA" id="ARBA00022801"/>
    </source>
</evidence>
<evidence type="ECO:0000256" key="2">
    <source>
        <dbReference type="ARBA" id="ARBA00022741"/>
    </source>
</evidence>
<keyword evidence="5" id="KW-0472">Membrane</keyword>
<keyword evidence="6" id="KW-0175">Coiled coil</keyword>
<feature type="coiled-coil region" evidence="6">
    <location>
        <begin position="3"/>
        <end position="37"/>
    </location>
</feature>
<gene>
    <name evidence="8" type="ORF">J2Z37_004179</name>
</gene>
<dbReference type="Gene3D" id="3.40.50.300">
    <property type="entry name" value="P-loop containing nucleotide triphosphate hydrolases"/>
    <property type="match status" value="2"/>
</dbReference>
<keyword evidence="2" id="KW-0547">Nucleotide-binding</keyword>
<keyword evidence="9" id="KW-1185">Reference proteome</keyword>
<evidence type="ECO:0000313" key="9">
    <source>
        <dbReference type="Proteomes" id="UP001519343"/>
    </source>
</evidence>
<dbReference type="PANTHER" id="PTHR10465">
    <property type="entry name" value="TRANSMEMBRANE GTPASE FZO1"/>
    <property type="match status" value="1"/>
</dbReference>
<accession>A0ABS4GV63</accession>
<feature type="domain" description="Dynamin N-terminal" evidence="7">
    <location>
        <begin position="50"/>
        <end position="205"/>
    </location>
</feature>
<dbReference type="PANTHER" id="PTHR10465:SF0">
    <property type="entry name" value="SARCALUMENIN"/>
    <property type="match status" value="1"/>
</dbReference>
<dbReference type="Pfam" id="PF00350">
    <property type="entry name" value="Dynamin_N"/>
    <property type="match status" value="2"/>
</dbReference>
<dbReference type="SUPFAM" id="SSF52540">
    <property type="entry name" value="P-loop containing nucleoside triphosphate hydrolases"/>
    <property type="match status" value="2"/>
</dbReference>
<proteinExistence type="predicted"/>
<evidence type="ECO:0000313" key="8">
    <source>
        <dbReference type="EMBL" id="MBP1934160.1"/>
    </source>
</evidence>
<evidence type="ECO:0000256" key="4">
    <source>
        <dbReference type="ARBA" id="ARBA00023134"/>
    </source>
</evidence>
<keyword evidence="3" id="KW-0378">Hydrolase</keyword>
<comment type="subcellular location">
    <subcellularLocation>
        <location evidence="1">Membrane</location>
    </subcellularLocation>
</comment>
<dbReference type="CDD" id="cd09912">
    <property type="entry name" value="DLP_2"/>
    <property type="match status" value="2"/>
</dbReference>
<dbReference type="InterPro" id="IPR045063">
    <property type="entry name" value="Dynamin_N"/>
</dbReference>